<evidence type="ECO:0000313" key="3">
    <source>
        <dbReference type="Proteomes" id="UP000305778"/>
    </source>
</evidence>
<protein>
    <submittedName>
        <fullName evidence="2">Uncharacterized protein</fullName>
    </submittedName>
</protein>
<dbReference type="EMBL" id="SUMC01000004">
    <property type="protein sequence ID" value="TKA12411.1"/>
    <property type="molecule type" value="Genomic_DNA"/>
</dbReference>
<name>A0A4U0SV13_9ACTN</name>
<keyword evidence="1" id="KW-0732">Signal</keyword>
<feature type="signal peptide" evidence="1">
    <location>
        <begin position="1"/>
        <end position="19"/>
    </location>
</feature>
<accession>A0A4U0SV13</accession>
<dbReference type="RefSeq" id="WP_136722445.1">
    <property type="nucleotide sequence ID" value="NZ_SUMC01000004.1"/>
</dbReference>
<feature type="chain" id="PRO_5038730539" evidence="1">
    <location>
        <begin position="20"/>
        <end position="143"/>
    </location>
</feature>
<dbReference type="Proteomes" id="UP000305778">
    <property type="component" value="Unassembled WGS sequence"/>
</dbReference>
<comment type="caution">
    <text evidence="2">The sequence shown here is derived from an EMBL/GenBank/DDBJ whole genome shotgun (WGS) entry which is preliminary data.</text>
</comment>
<organism evidence="2 3">
    <name type="scientific">Actinacidiphila oryziradicis</name>
    <dbReference type="NCBI Taxonomy" id="2571141"/>
    <lineage>
        <taxon>Bacteria</taxon>
        <taxon>Bacillati</taxon>
        <taxon>Actinomycetota</taxon>
        <taxon>Actinomycetes</taxon>
        <taxon>Kitasatosporales</taxon>
        <taxon>Streptomycetaceae</taxon>
        <taxon>Actinacidiphila</taxon>
    </lineage>
</organism>
<proteinExistence type="predicted"/>
<dbReference type="AlphaFoldDB" id="A0A4U0SV13"/>
<dbReference type="PROSITE" id="PS51257">
    <property type="entry name" value="PROKAR_LIPOPROTEIN"/>
    <property type="match status" value="1"/>
</dbReference>
<keyword evidence="3" id="KW-1185">Reference proteome</keyword>
<gene>
    <name evidence="2" type="ORF">FCI23_06280</name>
</gene>
<evidence type="ECO:0000256" key="1">
    <source>
        <dbReference type="SAM" id="SignalP"/>
    </source>
</evidence>
<sequence length="143" mass="13781">MPKTVLSLVAVGAAALLVAGCGSDTGGAHTLPAKAQSPSSAASTGPTASACAASAEVTVTAADSGHEVCVKTGGRVTVQLAAGWAPVTASGTALAKASGTEFNGAKAGRAELTSSERVCPKPTGKGMMGCGALRGWKVTVVVR</sequence>
<evidence type="ECO:0000313" key="2">
    <source>
        <dbReference type="EMBL" id="TKA12411.1"/>
    </source>
</evidence>
<reference evidence="2 3" key="1">
    <citation type="submission" date="2019-04" db="EMBL/GenBank/DDBJ databases">
        <title>Streptomyces oryziradicis sp. nov., a novel actinomycete isolated from rhizosphere soil of rice (Oryza sativa L.).</title>
        <authorList>
            <person name="Li C."/>
        </authorList>
    </citation>
    <scope>NUCLEOTIDE SEQUENCE [LARGE SCALE GENOMIC DNA]</scope>
    <source>
        <strain evidence="2 3">NEAU-C40</strain>
    </source>
</reference>